<reference evidence="2 3" key="1">
    <citation type="submission" date="2015-02" db="EMBL/GenBank/DDBJ databases">
        <authorList>
            <person name="Chooi Y.-H."/>
        </authorList>
    </citation>
    <scope>NUCLEOTIDE SEQUENCE [LARGE SCALE GENOMIC DNA]</scope>
    <source>
        <strain evidence="2">E3</strain>
    </source>
</reference>
<gene>
    <name evidence="2" type="ORF">PBRA_006304</name>
</gene>
<dbReference type="AlphaFoldDB" id="A0A0G4ISG9"/>
<evidence type="ECO:0000313" key="3">
    <source>
        <dbReference type="Proteomes" id="UP000039324"/>
    </source>
</evidence>
<protein>
    <submittedName>
        <fullName evidence="2">Uncharacterized protein</fullName>
    </submittedName>
</protein>
<proteinExistence type="predicted"/>
<dbReference type="EMBL" id="CDSF01000083">
    <property type="protein sequence ID" value="CEO98190.1"/>
    <property type="molecule type" value="Genomic_DNA"/>
</dbReference>
<evidence type="ECO:0000313" key="2">
    <source>
        <dbReference type="EMBL" id="CEO98190.1"/>
    </source>
</evidence>
<evidence type="ECO:0000256" key="1">
    <source>
        <dbReference type="SAM" id="MobiDB-lite"/>
    </source>
</evidence>
<dbReference type="Proteomes" id="UP000039324">
    <property type="component" value="Unassembled WGS sequence"/>
</dbReference>
<accession>A0A0G4ISG9</accession>
<sequence length="465" mass="51797">MRSFWISSCWVMMTTSVVVIVVVVPVLAGLAGSMAPSPRSALWRQIREAEAEIAWRKRGIAGHYNDFEEIQEKWFQYLSERNARVDRDDGPGVAGLAEQVAWFEAQSVMFDRRTTWAERTIADIEQKLPALREALARTYIDDWNPVTLPVAMNSVEPRLLLGLREQSRAHRADASSQTESARIHPLDSQIRPTAHGTSGGSVPIRKRRRLDHDDDDGGLPHPALETPLPSAETQAPAAADLSSSKHVTSAASHAEDVKGTGGALHNNDDTQEIEPLLDNIRLTDAADPPVSDSEVVLSEHQFANDAVSEYEINRALRPHTKPIDSLDIIIRRIDRRRRDIANEVQTLDSELGEFREITAELPGIIRNQTCQSHKNYYEAWFDVRTKEHVRIVRASEQRIRELRRGLERDQTRVKKIVQLRGSVELNGLMDAVAPLADTELPTIDETAESEDGSAGEPVPPAAGAV</sequence>
<name>A0A0G4ISG9_PLABS</name>
<feature type="region of interest" description="Disordered" evidence="1">
    <location>
        <begin position="445"/>
        <end position="465"/>
    </location>
</feature>
<feature type="compositionally biased region" description="Polar residues" evidence="1">
    <location>
        <begin position="241"/>
        <end position="251"/>
    </location>
</feature>
<organism evidence="2 3">
    <name type="scientific">Plasmodiophora brassicae</name>
    <name type="common">Clubroot disease agent</name>
    <dbReference type="NCBI Taxonomy" id="37360"/>
    <lineage>
        <taxon>Eukaryota</taxon>
        <taxon>Sar</taxon>
        <taxon>Rhizaria</taxon>
        <taxon>Endomyxa</taxon>
        <taxon>Phytomyxea</taxon>
        <taxon>Plasmodiophorida</taxon>
        <taxon>Plasmodiophoridae</taxon>
        <taxon>Plasmodiophora</taxon>
    </lineage>
</organism>
<keyword evidence="3" id="KW-1185">Reference proteome</keyword>
<feature type="region of interest" description="Disordered" evidence="1">
    <location>
        <begin position="170"/>
        <end position="269"/>
    </location>
</feature>